<sequence>MLQMNIQRVLHISIMLRFHLAQNHVHSSFPPHVHSRSVRILQFLFR</sequence>
<evidence type="ECO:0000313" key="1">
    <source>
        <dbReference type="EMBL" id="JAE05334.1"/>
    </source>
</evidence>
<name>A0A0A9F285_ARUDO</name>
<proteinExistence type="predicted"/>
<dbReference type="AlphaFoldDB" id="A0A0A9F285"/>
<reference evidence="1" key="2">
    <citation type="journal article" date="2015" name="Data Brief">
        <title>Shoot transcriptome of the giant reed, Arundo donax.</title>
        <authorList>
            <person name="Barrero R.A."/>
            <person name="Guerrero F.D."/>
            <person name="Moolhuijzen P."/>
            <person name="Goolsby J.A."/>
            <person name="Tidwell J."/>
            <person name="Bellgard S.E."/>
            <person name="Bellgard M.I."/>
        </authorList>
    </citation>
    <scope>NUCLEOTIDE SEQUENCE</scope>
    <source>
        <tissue evidence="1">Shoot tissue taken approximately 20 cm above the soil surface</tissue>
    </source>
</reference>
<dbReference type="EMBL" id="GBRH01192562">
    <property type="protein sequence ID" value="JAE05334.1"/>
    <property type="molecule type" value="Transcribed_RNA"/>
</dbReference>
<organism evidence="1">
    <name type="scientific">Arundo donax</name>
    <name type="common">Giant reed</name>
    <name type="synonym">Donax arundinaceus</name>
    <dbReference type="NCBI Taxonomy" id="35708"/>
    <lineage>
        <taxon>Eukaryota</taxon>
        <taxon>Viridiplantae</taxon>
        <taxon>Streptophyta</taxon>
        <taxon>Embryophyta</taxon>
        <taxon>Tracheophyta</taxon>
        <taxon>Spermatophyta</taxon>
        <taxon>Magnoliopsida</taxon>
        <taxon>Liliopsida</taxon>
        <taxon>Poales</taxon>
        <taxon>Poaceae</taxon>
        <taxon>PACMAD clade</taxon>
        <taxon>Arundinoideae</taxon>
        <taxon>Arundineae</taxon>
        <taxon>Arundo</taxon>
    </lineage>
</organism>
<accession>A0A0A9F285</accession>
<reference evidence="1" key="1">
    <citation type="submission" date="2014-09" db="EMBL/GenBank/DDBJ databases">
        <authorList>
            <person name="Magalhaes I.L.F."/>
            <person name="Oliveira U."/>
            <person name="Santos F.R."/>
            <person name="Vidigal T.H.D.A."/>
            <person name="Brescovit A.D."/>
            <person name="Santos A.J."/>
        </authorList>
    </citation>
    <scope>NUCLEOTIDE SEQUENCE</scope>
    <source>
        <tissue evidence="1">Shoot tissue taken approximately 20 cm above the soil surface</tissue>
    </source>
</reference>
<protein>
    <submittedName>
        <fullName evidence="1">Uncharacterized protein</fullName>
    </submittedName>
</protein>